<dbReference type="STRING" id="249408.BOO71_0003607"/>
<accession>A0A1U7P1Y3</accession>
<organism evidence="7 8">
    <name type="scientific">Deinococcus marmoris</name>
    <dbReference type="NCBI Taxonomy" id="249408"/>
    <lineage>
        <taxon>Bacteria</taxon>
        <taxon>Thermotogati</taxon>
        <taxon>Deinococcota</taxon>
        <taxon>Deinococci</taxon>
        <taxon>Deinococcales</taxon>
        <taxon>Deinococcaceae</taxon>
        <taxon>Deinococcus</taxon>
    </lineage>
</organism>
<evidence type="ECO:0000256" key="1">
    <source>
        <dbReference type="ARBA" id="ARBA00004953"/>
    </source>
</evidence>
<evidence type="ECO:0000259" key="6">
    <source>
        <dbReference type="Pfam" id="PF00590"/>
    </source>
</evidence>
<dbReference type="OrthoDB" id="9780707at2"/>
<keyword evidence="8" id="KW-1185">Reference proteome</keyword>
<evidence type="ECO:0000256" key="3">
    <source>
        <dbReference type="ARBA" id="ARBA00022603"/>
    </source>
</evidence>
<evidence type="ECO:0000256" key="5">
    <source>
        <dbReference type="ARBA" id="ARBA00022691"/>
    </source>
</evidence>
<dbReference type="PANTHER" id="PTHR43182:SF1">
    <property type="entry name" value="COBALT-PRECORRIN-7 C(5)-METHYLTRANSFERASE"/>
    <property type="match status" value="1"/>
</dbReference>
<evidence type="ECO:0000313" key="7">
    <source>
        <dbReference type="EMBL" id="OLV19177.1"/>
    </source>
</evidence>
<dbReference type="CDD" id="cd11644">
    <property type="entry name" value="Precorrin-6Y-MT"/>
    <property type="match status" value="1"/>
</dbReference>
<keyword evidence="5" id="KW-0949">S-adenosyl-L-methionine</keyword>
<protein>
    <submittedName>
        <fullName evidence="7">Cobalt-precorrin-6y C5-methyltransferase</fullName>
    </submittedName>
</protein>
<comment type="pathway">
    <text evidence="1">Cofactor biosynthesis; adenosylcobalamin biosynthesis.</text>
</comment>
<dbReference type="RefSeq" id="WP_075831090.1">
    <property type="nucleotide sequence ID" value="NZ_MSTI01000040.1"/>
</dbReference>
<dbReference type="GO" id="GO:0009236">
    <property type="term" value="P:cobalamin biosynthetic process"/>
    <property type="evidence" value="ECO:0007669"/>
    <property type="project" value="UniProtKB-UniPathway"/>
</dbReference>
<dbReference type="GO" id="GO:0032259">
    <property type="term" value="P:methylation"/>
    <property type="evidence" value="ECO:0007669"/>
    <property type="project" value="UniProtKB-KW"/>
</dbReference>
<dbReference type="InterPro" id="IPR012818">
    <property type="entry name" value="CbiE"/>
</dbReference>
<dbReference type="NCBIfam" id="NF004457">
    <property type="entry name" value="PRK05787.1-5"/>
    <property type="match status" value="1"/>
</dbReference>
<dbReference type="Gene3D" id="3.40.1010.10">
    <property type="entry name" value="Cobalt-precorrin-4 Transmethylase, Domain 1"/>
    <property type="match status" value="1"/>
</dbReference>
<dbReference type="InterPro" id="IPR000878">
    <property type="entry name" value="4pyrrol_Mease"/>
</dbReference>
<evidence type="ECO:0000313" key="8">
    <source>
        <dbReference type="Proteomes" id="UP000186607"/>
    </source>
</evidence>
<dbReference type="GO" id="GO:0008276">
    <property type="term" value="F:protein methyltransferase activity"/>
    <property type="evidence" value="ECO:0007669"/>
    <property type="project" value="InterPro"/>
</dbReference>
<comment type="caution">
    <text evidence="7">The sequence shown here is derived from an EMBL/GenBank/DDBJ whole genome shotgun (WGS) entry which is preliminary data.</text>
</comment>
<dbReference type="Pfam" id="PF00590">
    <property type="entry name" value="TP_methylase"/>
    <property type="match status" value="1"/>
</dbReference>
<dbReference type="UniPathway" id="UPA00148"/>
<evidence type="ECO:0000256" key="2">
    <source>
        <dbReference type="ARBA" id="ARBA00022573"/>
    </source>
</evidence>
<keyword evidence="2" id="KW-0169">Cobalamin biosynthesis</keyword>
<dbReference type="InterPro" id="IPR014777">
    <property type="entry name" value="4pyrrole_Mease_sub1"/>
</dbReference>
<dbReference type="AlphaFoldDB" id="A0A1U7P1Y3"/>
<reference evidence="7 8" key="1">
    <citation type="submission" date="2017-01" db="EMBL/GenBank/DDBJ databases">
        <title>Genome Analysis of Deinococcus marmoris KOPRI26562.</title>
        <authorList>
            <person name="Kim J.H."/>
            <person name="Oh H.-M."/>
        </authorList>
    </citation>
    <scope>NUCLEOTIDE SEQUENCE [LARGE SCALE GENOMIC DNA]</scope>
    <source>
        <strain evidence="7 8">KOPRI26562</strain>
    </source>
</reference>
<evidence type="ECO:0000256" key="4">
    <source>
        <dbReference type="ARBA" id="ARBA00022679"/>
    </source>
</evidence>
<feature type="domain" description="Tetrapyrrole methylase" evidence="6">
    <location>
        <begin position="1"/>
        <end position="200"/>
    </location>
</feature>
<gene>
    <name evidence="7" type="ORF">BOO71_0003607</name>
</gene>
<keyword evidence="3 7" id="KW-0489">Methyltransferase</keyword>
<dbReference type="Proteomes" id="UP000186607">
    <property type="component" value="Unassembled WGS sequence"/>
</dbReference>
<dbReference type="SUPFAM" id="SSF53790">
    <property type="entry name" value="Tetrapyrrole methylase"/>
    <property type="match status" value="1"/>
</dbReference>
<dbReference type="InterPro" id="IPR050714">
    <property type="entry name" value="Cobalamin_biosynth_MTase"/>
</dbReference>
<sequence>MIVCVGIGPGSLDYLTALGKKLLEDAEVVAGFDTVLGLVAPILAPDTVQIGMGYRDQVAKLEEVAALHHMGKRCVVAFMGDVHFSGFQFLERVELACGHRVDTVPGISSAQIMASRGRVCFDETTFLTFHRRGDIEPFKRHLVHVLRDGRNAIVIPRPWDFMPRDIAAYTLQQGVAPDRPVEVWEALTQAEASWSGRLGECVAEFSDFSIMLIRASAEFPSQLESPESGTRRGILDTR</sequence>
<keyword evidence="4 7" id="KW-0808">Transferase</keyword>
<dbReference type="PANTHER" id="PTHR43182">
    <property type="entry name" value="COBALT-PRECORRIN-6B C(15)-METHYLTRANSFERASE (DECARBOXYLATING)"/>
    <property type="match status" value="1"/>
</dbReference>
<dbReference type="EMBL" id="MSTI01000040">
    <property type="protein sequence ID" value="OLV19177.1"/>
    <property type="molecule type" value="Genomic_DNA"/>
</dbReference>
<dbReference type="InterPro" id="IPR035996">
    <property type="entry name" value="4pyrrol_Methylase_sf"/>
</dbReference>
<proteinExistence type="predicted"/>
<name>A0A1U7P1Y3_9DEIO</name>